<proteinExistence type="predicted"/>
<reference evidence="1 2" key="1">
    <citation type="journal article" date="2016" name="Nat. Commun.">
        <title>Thousands of microbial genomes shed light on interconnected biogeochemical processes in an aquifer system.</title>
        <authorList>
            <person name="Anantharaman K."/>
            <person name="Brown C.T."/>
            <person name="Hug L.A."/>
            <person name="Sharon I."/>
            <person name="Castelle C.J."/>
            <person name="Probst A.J."/>
            <person name="Thomas B.C."/>
            <person name="Singh A."/>
            <person name="Wilkins M.J."/>
            <person name="Karaoz U."/>
            <person name="Brodie E.L."/>
            <person name="Williams K.H."/>
            <person name="Hubbard S.S."/>
            <person name="Banfield J.F."/>
        </authorList>
    </citation>
    <scope>NUCLEOTIDE SEQUENCE [LARGE SCALE GENOMIC DNA]</scope>
</reference>
<gene>
    <name evidence="1" type="ORF">A2803_01385</name>
</gene>
<protein>
    <submittedName>
        <fullName evidence="1">Uncharacterized protein</fullName>
    </submittedName>
</protein>
<comment type="caution">
    <text evidence="1">The sequence shown here is derived from an EMBL/GenBank/DDBJ whole genome shotgun (WGS) entry which is preliminary data.</text>
</comment>
<dbReference type="EMBL" id="MGGP01000013">
    <property type="protein sequence ID" value="OGM32693.1"/>
    <property type="molecule type" value="Genomic_DNA"/>
</dbReference>
<organism evidence="1 2">
    <name type="scientific">Candidatus Woesebacteria bacterium RIFCSPHIGHO2_01_FULL_44_21</name>
    <dbReference type="NCBI Taxonomy" id="1802503"/>
    <lineage>
        <taxon>Bacteria</taxon>
        <taxon>Candidatus Woeseibacteriota</taxon>
    </lineage>
</organism>
<evidence type="ECO:0000313" key="1">
    <source>
        <dbReference type="EMBL" id="OGM32693.1"/>
    </source>
</evidence>
<name>A0A1F7YZA2_9BACT</name>
<accession>A0A1F7YZA2</accession>
<sequence length="65" mass="7285">MIGFRPSWDARVNSDPKLESLALQEWSFVVNVDVQSLQRRRLIGTAVGMSTITAQKRRANAARGQ</sequence>
<evidence type="ECO:0000313" key="2">
    <source>
        <dbReference type="Proteomes" id="UP000178870"/>
    </source>
</evidence>
<dbReference type="AlphaFoldDB" id="A0A1F7YZA2"/>
<dbReference type="Proteomes" id="UP000178870">
    <property type="component" value="Unassembled WGS sequence"/>
</dbReference>